<proteinExistence type="predicted"/>
<dbReference type="Proteomes" id="UP000243065">
    <property type="component" value="Unassembled WGS sequence"/>
</dbReference>
<dbReference type="EMBL" id="CZVU01000097">
    <property type="protein sequence ID" value="CUT04682.1"/>
    <property type="molecule type" value="Genomic_DNA"/>
</dbReference>
<protein>
    <submittedName>
        <fullName evidence="1">Uncharacterized protein</fullName>
    </submittedName>
</protein>
<keyword evidence="2" id="KW-1185">Reference proteome</keyword>
<gene>
    <name evidence="1" type="ORF">JGI24_01540</name>
</gene>
<organism evidence="1 2">
    <name type="scientific">Kryptobacter tengchongensis</name>
    <dbReference type="NCBI Taxonomy" id="1643429"/>
    <lineage>
        <taxon>Bacteria</taxon>
        <taxon>Pseudomonadati</taxon>
        <taxon>Candidatus Kryptoniota</taxon>
        <taxon>Candidatus Kryptobacter</taxon>
    </lineage>
</organism>
<evidence type="ECO:0000313" key="2">
    <source>
        <dbReference type="Proteomes" id="UP000243065"/>
    </source>
</evidence>
<accession>A0A656DA62</accession>
<name>A0A656DA62_KRYT1</name>
<evidence type="ECO:0000313" key="1">
    <source>
        <dbReference type="EMBL" id="CUT04682.1"/>
    </source>
</evidence>
<reference evidence="1 2" key="1">
    <citation type="submission" date="2015-11" db="EMBL/GenBank/DDBJ databases">
        <authorList>
            <person name="Varghese N."/>
        </authorList>
    </citation>
    <scope>NUCLEOTIDE SEQUENCE [LARGE SCALE GENOMIC DNA]</scope>
    <source>
        <strain evidence="1 2">JGI-24</strain>
    </source>
</reference>
<sequence length="99" mass="11335">MLDKKVNASQIFDLALSKLVEIDKWEIKILQTVLELLEAVILVYFFFKKHVYELSSVNFVSGFYAIRPDLIALFLPSFDLKKQSGITVTQELNQIGVIV</sequence>
<dbReference type="AlphaFoldDB" id="A0A656DA62"/>